<dbReference type="GO" id="GO:0001682">
    <property type="term" value="P:tRNA 5'-leader removal"/>
    <property type="evidence" value="ECO:0007669"/>
    <property type="project" value="InterPro"/>
</dbReference>
<dbReference type="EMBL" id="MU003703">
    <property type="protein sequence ID" value="KAF2808295.1"/>
    <property type="molecule type" value="Genomic_DNA"/>
</dbReference>
<dbReference type="GeneID" id="54465580"/>
<evidence type="ECO:0000256" key="3">
    <source>
        <dbReference type="PIRNR" id="PIRNR027081"/>
    </source>
</evidence>
<dbReference type="Gene3D" id="2.30.30.210">
    <property type="entry name" value="Ribonuclease P/MRP, subunit p29"/>
    <property type="match status" value="1"/>
</dbReference>
<feature type="compositionally biased region" description="Low complexity" evidence="4">
    <location>
        <begin position="44"/>
        <end position="53"/>
    </location>
</feature>
<dbReference type="GO" id="GO:0033204">
    <property type="term" value="F:ribonuclease P RNA binding"/>
    <property type="evidence" value="ECO:0007669"/>
    <property type="project" value="InterPro"/>
</dbReference>
<dbReference type="PANTHER" id="PTHR13348:SF0">
    <property type="entry name" value="RIBONUCLEASE P PROTEIN SUBUNIT P29"/>
    <property type="match status" value="1"/>
</dbReference>
<dbReference type="PANTHER" id="PTHR13348">
    <property type="entry name" value="RIBONUCLEASE P SUBUNIT P29"/>
    <property type="match status" value="1"/>
</dbReference>
<evidence type="ECO:0000256" key="4">
    <source>
        <dbReference type="SAM" id="MobiDB-lite"/>
    </source>
</evidence>
<evidence type="ECO:0000313" key="5">
    <source>
        <dbReference type="EMBL" id="KAF2808295.1"/>
    </source>
</evidence>
<dbReference type="OrthoDB" id="124041at2759"/>
<dbReference type="GO" id="GO:0030677">
    <property type="term" value="C:ribonuclease P complex"/>
    <property type="evidence" value="ECO:0007669"/>
    <property type="project" value="InterPro"/>
</dbReference>
<keyword evidence="3" id="KW-0539">Nucleus</keyword>
<dbReference type="GO" id="GO:0006364">
    <property type="term" value="P:rRNA processing"/>
    <property type="evidence" value="ECO:0007669"/>
    <property type="project" value="TreeGrafter"/>
</dbReference>
<evidence type="ECO:0000256" key="1">
    <source>
        <dbReference type="ARBA" id="ARBA00004123"/>
    </source>
</evidence>
<accession>A0A6A6YK05</accession>
<dbReference type="InterPro" id="IPR023534">
    <property type="entry name" value="Rof/RNase_P-like"/>
</dbReference>
<evidence type="ECO:0000313" key="6">
    <source>
        <dbReference type="Proteomes" id="UP000504636"/>
    </source>
</evidence>
<feature type="region of interest" description="Disordered" evidence="4">
    <location>
        <begin position="42"/>
        <end position="79"/>
    </location>
</feature>
<reference evidence="7" key="3">
    <citation type="submission" date="2025-04" db="UniProtKB">
        <authorList>
            <consortium name="RefSeq"/>
        </authorList>
    </citation>
    <scope>IDENTIFICATION</scope>
    <source>
        <strain evidence="7">CBS 304.34</strain>
    </source>
</reference>
<dbReference type="AlphaFoldDB" id="A0A6A6YK05"/>
<dbReference type="GO" id="GO:0005634">
    <property type="term" value="C:nucleus"/>
    <property type="evidence" value="ECO:0007669"/>
    <property type="project" value="UniProtKB-SubCell"/>
</dbReference>
<dbReference type="InterPro" id="IPR036980">
    <property type="entry name" value="RNase_P/MRP_Rpp29_sf"/>
</dbReference>
<proteinExistence type="inferred from homology"/>
<protein>
    <recommendedName>
        <fullName evidence="3">Ribonuclease P protein subunit</fullName>
    </recommendedName>
</protein>
<reference evidence="7" key="2">
    <citation type="submission" date="2020-04" db="EMBL/GenBank/DDBJ databases">
        <authorList>
            <consortium name="NCBI Genome Project"/>
        </authorList>
    </citation>
    <scope>NUCLEOTIDE SEQUENCE</scope>
    <source>
        <strain evidence="7">CBS 304.34</strain>
    </source>
</reference>
<organism evidence="5">
    <name type="scientific">Mytilinidion resinicola</name>
    <dbReference type="NCBI Taxonomy" id="574789"/>
    <lineage>
        <taxon>Eukaryota</taxon>
        <taxon>Fungi</taxon>
        <taxon>Dikarya</taxon>
        <taxon>Ascomycota</taxon>
        <taxon>Pezizomycotina</taxon>
        <taxon>Dothideomycetes</taxon>
        <taxon>Pleosporomycetidae</taxon>
        <taxon>Mytilinidiales</taxon>
        <taxon>Mytilinidiaceae</taxon>
        <taxon>Mytilinidion</taxon>
    </lineage>
</organism>
<evidence type="ECO:0000256" key="2">
    <source>
        <dbReference type="ARBA" id="ARBA00006181"/>
    </source>
</evidence>
<gene>
    <name evidence="5 7" type="ORF">BDZ99DRAFT_51316</name>
</gene>
<feature type="region of interest" description="Disordered" evidence="4">
    <location>
        <begin position="1"/>
        <end position="27"/>
    </location>
</feature>
<comment type="similarity">
    <text evidence="2">Belongs to the eukaryotic/archaeal RNase P protein component 1 family.</text>
</comment>
<feature type="compositionally biased region" description="Polar residues" evidence="4">
    <location>
        <begin position="1"/>
        <end position="10"/>
    </location>
</feature>
<dbReference type="PIRSF" id="PIRSF027081">
    <property type="entry name" value="RNase_P/MRP_p29_subunit"/>
    <property type="match status" value="1"/>
</dbReference>
<reference evidence="5 7" key="1">
    <citation type="journal article" date="2020" name="Stud. Mycol.">
        <title>101 Dothideomycetes genomes: a test case for predicting lifestyles and emergence of pathogens.</title>
        <authorList>
            <person name="Haridas S."/>
            <person name="Albert R."/>
            <person name="Binder M."/>
            <person name="Bloem J."/>
            <person name="Labutti K."/>
            <person name="Salamov A."/>
            <person name="Andreopoulos B."/>
            <person name="Baker S."/>
            <person name="Barry K."/>
            <person name="Bills G."/>
            <person name="Bluhm B."/>
            <person name="Cannon C."/>
            <person name="Castanera R."/>
            <person name="Culley D."/>
            <person name="Daum C."/>
            <person name="Ezra D."/>
            <person name="Gonzalez J."/>
            <person name="Henrissat B."/>
            <person name="Kuo A."/>
            <person name="Liang C."/>
            <person name="Lipzen A."/>
            <person name="Lutzoni F."/>
            <person name="Magnuson J."/>
            <person name="Mondo S."/>
            <person name="Nolan M."/>
            <person name="Ohm R."/>
            <person name="Pangilinan J."/>
            <person name="Park H.-J."/>
            <person name="Ramirez L."/>
            <person name="Alfaro M."/>
            <person name="Sun H."/>
            <person name="Tritt A."/>
            <person name="Yoshinaga Y."/>
            <person name="Zwiers L.-H."/>
            <person name="Turgeon B."/>
            <person name="Goodwin S."/>
            <person name="Spatafora J."/>
            <person name="Crous P."/>
            <person name="Grigoriev I."/>
        </authorList>
    </citation>
    <scope>NUCLEOTIDE SEQUENCE</scope>
    <source>
        <strain evidence="5 7">CBS 304.34</strain>
    </source>
</reference>
<evidence type="ECO:0000313" key="7">
    <source>
        <dbReference type="RefSeq" id="XP_033575259.1"/>
    </source>
</evidence>
<dbReference type="SMART" id="SM00538">
    <property type="entry name" value="POP4"/>
    <property type="match status" value="1"/>
</dbReference>
<name>A0A6A6YK05_9PEZI</name>
<comment type="subcellular location">
    <subcellularLocation>
        <location evidence="1">Nucleus</location>
    </subcellularLocation>
</comment>
<dbReference type="InterPro" id="IPR016848">
    <property type="entry name" value="RNase_P/MRP_Rpp29-subunit"/>
</dbReference>
<dbReference type="RefSeq" id="XP_033575259.1">
    <property type="nucleotide sequence ID" value="XM_033724687.1"/>
</dbReference>
<keyword evidence="6" id="KW-1185">Reference proteome</keyword>
<dbReference type="Proteomes" id="UP000504636">
    <property type="component" value="Unplaced"/>
</dbReference>
<dbReference type="SUPFAM" id="SSF101744">
    <property type="entry name" value="Rof/RNase P subunit-like"/>
    <property type="match status" value="1"/>
</dbReference>
<sequence>MTDAAPSNPSEPHIAHTLLSRAHSPTTTNTLFTDRVVKRAVTLRPTSPTPSARATRRSARASREAATKARKSKKPRPLSAAQKRALCLYEIPKEQQKYAIYEPLHSMWCGYMREVLGLVKAEGEQGRPTKYVTPAGAGPMVASADLHGAAVEVVRSRCVSRVGLKGIVVRDTKFVFDIVTKGDVVKTVPKEHTIFRFEVPFLEQEGQQQHQPLVFEIHGEHFQRTAPDRAKKSFKMHFVPDL</sequence>
<dbReference type="InterPro" id="IPR002730">
    <property type="entry name" value="Rpp29/RNP1"/>
</dbReference>
<keyword evidence="3" id="KW-0819">tRNA processing</keyword>
<dbReference type="GO" id="GO:0000172">
    <property type="term" value="C:ribonuclease MRP complex"/>
    <property type="evidence" value="ECO:0007669"/>
    <property type="project" value="InterPro"/>
</dbReference>
<dbReference type="Pfam" id="PF01868">
    <property type="entry name" value="RNase_P-MRP_p29"/>
    <property type="match status" value="1"/>
</dbReference>